<feature type="chain" id="PRO_5036991170" evidence="1">
    <location>
        <begin position="32"/>
        <end position="334"/>
    </location>
</feature>
<dbReference type="EMBL" id="JAGSPM010000002">
    <property type="protein sequence ID" value="MBR7746002.1"/>
    <property type="molecule type" value="Genomic_DNA"/>
</dbReference>
<dbReference type="AlphaFoldDB" id="A0A941I266"/>
<dbReference type="CDD" id="cd14789">
    <property type="entry name" value="Tiki"/>
    <property type="match status" value="1"/>
</dbReference>
<dbReference type="PANTHER" id="PTHR40590">
    <property type="entry name" value="CYTOPLASMIC PROTEIN-RELATED"/>
    <property type="match status" value="1"/>
</dbReference>
<evidence type="ECO:0000313" key="3">
    <source>
        <dbReference type="Proteomes" id="UP000680158"/>
    </source>
</evidence>
<comment type="caution">
    <text evidence="2">The sequence shown here is derived from an EMBL/GenBank/DDBJ whole genome shotgun (WGS) entry which is preliminary data.</text>
</comment>
<feature type="signal peptide" evidence="1">
    <location>
        <begin position="1"/>
        <end position="31"/>
    </location>
</feature>
<organism evidence="2 3">
    <name type="scientific">Undibacterium baiyunense</name>
    <dbReference type="NCBI Taxonomy" id="2828731"/>
    <lineage>
        <taxon>Bacteria</taxon>
        <taxon>Pseudomonadati</taxon>
        <taxon>Pseudomonadota</taxon>
        <taxon>Betaproteobacteria</taxon>
        <taxon>Burkholderiales</taxon>
        <taxon>Oxalobacteraceae</taxon>
        <taxon>Undibacterium</taxon>
    </lineage>
</organism>
<sequence length="334" mass="36473">MSYQNFRLMPAKLMLSLIAVAQFGVAHIASAEPLQNKEAVKKAKPASPASQKVTGLLYEIRLPQDAQQATASAKNASKPVVAYLYGTIHIAKANFYPLSAPVRKAYAQSNTVVVETDTSDESSNRSVIGKLSYGVGDKLQNHLTPSTWMTLGEMAAESLQQFQFYKPVLVAMGLTVSAGMQLGYDPAHVLDRHFITAAKKDKKNLIELDSVHYQADVLAGLNDEEGDAILINTLNSFKNGDISREFNRMSEAWLAGDADKLAQINLDASNRDIGSKKITQKLMDDRNPAMAKKIQDLMLAGKKLFIVMGSGHLAGENNLLALLQQQGLQVKQIR</sequence>
<dbReference type="RefSeq" id="WP_212683351.1">
    <property type="nucleotide sequence ID" value="NZ_JAGSPM010000002.1"/>
</dbReference>
<dbReference type="Pfam" id="PF01963">
    <property type="entry name" value="TraB_PrgY_gumN"/>
    <property type="match status" value="1"/>
</dbReference>
<dbReference type="Proteomes" id="UP000680158">
    <property type="component" value="Unassembled WGS sequence"/>
</dbReference>
<protein>
    <submittedName>
        <fullName evidence="2">TraB/GumN family protein</fullName>
    </submittedName>
</protein>
<proteinExistence type="predicted"/>
<name>A0A941I266_9BURK</name>
<dbReference type="InterPro" id="IPR002816">
    <property type="entry name" value="TraB/PrgY/GumN_fam"/>
</dbReference>
<keyword evidence="3" id="KW-1185">Reference proteome</keyword>
<reference evidence="2 3" key="1">
    <citation type="submission" date="2021-04" db="EMBL/GenBank/DDBJ databases">
        <title>novel species isolated from subtropical streams in China.</title>
        <authorList>
            <person name="Lu H."/>
        </authorList>
    </citation>
    <scope>NUCLEOTIDE SEQUENCE [LARGE SCALE GENOMIC DNA]</scope>
    <source>
        <strain evidence="2 3">BYS107W</strain>
    </source>
</reference>
<evidence type="ECO:0000313" key="2">
    <source>
        <dbReference type="EMBL" id="MBR7746002.1"/>
    </source>
</evidence>
<evidence type="ECO:0000256" key="1">
    <source>
        <dbReference type="SAM" id="SignalP"/>
    </source>
</evidence>
<accession>A0A941I266</accession>
<gene>
    <name evidence="2" type="ORF">KDM92_05370</name>
</gene>
<dbReference type="InterPro" id="IPR047111">
    <property type="entry name" value="YbaP-like"/>
</dbReference>
<dbReference type="PANTHER" id="PTHR40590:SF1">
    <property type="entry name" value="CYTOPLASMIC PROTEIN"/>
    <property type="match status" value="1"/>
</dbReference>
<keyword evidence="1" id="KW-0732">Signal</keyword>